<comment type="similarity">
    <text evidence="1 3">Belongs to the MinE family.</text>
</comment>
<sequence length="168" mass="18397">MLLDFLERIFSRSDNSRQQVKNRLRLVLAHDRTDLSPQIVESMRKEILEVVSRYVELDTEAMEFSLESNQRSTALIANLPIRRIHASTELDQPETAKVTIPDIALDETGEPTSESADLTPIIDSTEASGAIAPAENAASDLVESSSEVAVPPPSEASEPTKPESVAEL</sequence>
<keyword evidence="3" id="KW-0131">Cell cycle</keyword>
<protein>
    <recommendedName>
        <fullName evidence="3">Cell division topological specificity factor</fullName>
    </recommendedName>
</protein>
<gene>
    <name evidence="3 5" type="primary">minE</name>
    <name evidence="5" type="ORF">ENR47_01385</name>
</gene>
<evidence type="ECO:0000256" key="4">
    <source>
        <dbReference type="SAM" id="MobiDB-lite"/>
    </source>
</evidence>
<evidence type="ECO:0000256" key="3">
    <source>
        <dbReference type="HAMAP-Rule" id="MF_00262"/>
    </source>
</evidence>
<evidence type="ECO:0000313" key="5">
    <source>
        <dbReference type="EMBL" id="HGW92926.1"/>
    </source>
</evidence>
<dbReference type="NCBIfam" id="TIGR01215">
    <property type="entry name" value="minE"/>
    <property type="match status" value="1"/>
</dbReference>
<organism evidence="5">
    <name type="scientific">Oscillatoriales cyanobacterium SpSt-402</name>
    <dbReference type="NCBI Taxonomy" id="2282168"/>
    <lineage>
        <taxon>Bacteria</taxon>
        <taxon>Bacillati</taxon>
        <taxon>Cyanobacteriota</taxon>
        <taxon>Cyanophyceae</taxon>
        <taxon>Oscillatoriophycideae</taxon>
        <taxon>Oscillatoriales</taxon>
    </lineage>
</organism>
<dbReference type="AlphaFoldDB" id="A0A832H2X6"/>
<feature type="region of interest" description="Disordered" evidence="4">
    <location>
        <begin position="90"/>
        <end position="168"/>
    </location>
</feature>
<keyword evidence="3 5" id="KW-0132">Cell division</keyword>
<reference evidence="5" key="1">
    <citation type="journal article" date="2020" name="mSystems">
        <title>Genome- and Community-Level Interaction Insights into Carbon Utilization and Element Cycling Functions of Hydrothermarchaeota in Hydrothermal Sediment.</title>
        <authorList>
            <person name="Zhou Z."/>
            <person name="Liu Y."/>
            <person name="Xu W."/>
            <person name="Pan J."/>
            <person name="Luo Z.H."/>
            <person name="Li M."/>
        </authorList>
    </citation>
    <scope>NUCLEOTIDE SEQUENCE [LARGE SCALE GENOMIC DNA]</scope>
    <source>
        <strain evidence="5">SpSt-402</strain>
    </source>
</reference>
<dbReference type="InterPro" id="IPR036707">
    <property type="entry name" value="MinE_sf"/>
</dbReference>
<evidence type="ECO:0000256" key="2">
    <source>
        <dbReference type="ARBA" id="ARBA00025265"/>
    </source>
</evidence>
<dbReference type="GO" id="GO:0032955">
    <property type="term" value="P:regulation of division septum assembly"/>
    <property type="evidence" value="ECO:0007669"/>
    <property type="project" value="InterPro"/>
</dbReference>
<dbReference type="GO" id="GO:0051301">
    <property type="term" value="P:cell division"/>
    <property type="evidence" value="ECO:0007669"/>
    <property type="project" value="UniProtKB-KW"/>
</dbReference>
<dbReference type="SUPFAM" id="SSF55229">
    <property type="entry name" value="Cell division protein MinE topological specificity domain"/>
    <property type="match status" value="1"/>
</dbReference>
<accession>A0A832H2X6</accession>
<comment type="function">
    <text evidence="2 3">Prevents the cell division inhibition by proteins MinC and MinD at internal division sites while permitting inhibition at polar sites. This ensures cell division at the proper site by restricting the formation of a division septum at the midpoint of the long axis of the cell.</text>
</comment>
<dbReference type="EMBL" id="DSRD01000089">
    <property type="protein sequence ID" value="HGW92926.1"/>
    <property type="molecule type" value="Genomic_DNA"/>
</dbReference>
<dbReference type="Gene3D" id="3.30.1070.10">
    <property type="entry name" value="Cell division topological specificity factor MinE"/>
    <property type="match status" value="1"/>
</dbReference>
<dbReference type="InterPro" id="IPR005527">
    <property type="entry name" value="MinE"/>
</dbReference>
<dbReference type="HAMAP" id="MF_00262">
    <property type="entry name" value="MinE"/>
    <property type="match status" value="1"/>
</dbReference>
<evidence type="ECO:0000256" key="1">
    <source>
        <dbReference type="ARBA" id="ARBA00008168"/>
    </source>
</evidence>
<proteinExistence type="inferred from homology"/>
<name>A0A832H2X6_9CYAN</name>
<feature type="compositionally biased region" description="Low complexity" evidence="4">
    <location>
        <begin position="142"/>
        <end position="159"/>
    </location>
</feature>
<comment type="caution">
    <text evidence="5">The sequence shown here is derived from an EMBL/GenBank/DDBJ whole genome shotgun (WGS) entry which is preliminary data.</text>
</comment>
<dbReference type="Pfam" id="PF03776">
    <property type="entry name" value="MinE"/>
    <property type="match status" value="1"/>
</dbReference>